<protein>
    <recommendedName>
        <fullName evidence="1">Reverse transcriptase domain-containing protein</fullName>
    </recommendedName>
</protein>
<evidence type="ECO:0000259" key="1">
    <source>
        <dbReference type="PROSITE" id="PS50878"/>
    </source>
</evidence>
<reference evidence="2" key="1">
    <citation type="submission" date="2025-08" db="UniProtKB">
        <authorList>
            <consortium name="RefSeq"/>
        </authorList>
    </citation>
    <scope>IDENTIFICATION</scope>
</reference>
<dbReference type="PROSITE" id="PS50878">
    <property type="entry name" value="RT_POL"/>
    <property type="match status" value="1"/>
</dbReference>
<feature type="domain" description="Reverse transcriptase" evidence="1">
    <location>
        <begin position="1"/>
        <end position="132"/>
    </location>
</feature>
<dbReference type="STRING" id="4097.A0A1S4BY44"/>
<organism evidence="2">
    <name type="scientific">Nicotiana tabacum</name>
    <name type="common">Common tobacco</name>
    <dbReference type="NCBI Taxonomy" id="4097"/>
    <lineage>
        <taxon>Eukaryota</taxon>
        <taxon>Viridiplantae</taxon>
        <taxon>Streptophyta</taxon>
        <taxon>Embryophyta</taxon>
        <taxon>Tracheophyta</taxon>
        <taxon>Spermatophyta</taxon>
        <taxon>Magnoliopsida</taxon>
        <taxon>eudicotyledons</taxon>
        <taxon>Gunneridae</taxon>
        <taxon>Pentapetalae</taxon>
        <taxon>asterids</taxon>
        <taxon>lamiids</taxon>
        <taxon>Solanales</taxon>
        <taxon>Solanaceae</taxon>
        <taxon>Nicotianoideae</taxon>
        <taxon>Nicotianeae</taxon>
        <taxon>Nicotiana</taxon>
    </lineage>
</organism>
<dbReference type="PaxDb" id="4097-A0A1S4BY44"/>
<dbReference type="PANTHER" id="PTHR33116:SF82">
    <property type="entry name" value="RNASE H FAMILY PROTEIN"/>
    <property type="match status" value="1"/>
</dbReference>
<dbReference type="Pfam" id="PF13456">
    <property type="entry name" value="RVT_3"/>
    <property type="match status" value="1"/>
</dbReference>
<dbReference type="KEGG" id="nta:107813017"/>
<dbReference type="GO" id="GO:0003676">
    <property type="term" value="F:nucleic acid binding"/>
    <property type="evidence" value="ECO:0007669"/>
    <property type="project" value="InterPro"/>
</dbReference>
<dbReference type="GO" id="GO:0004523">
    <property type="term" value="F:RNA-DNA hybrid ribonuclease activity"/>
    <property type="evidence" value="ECO:0007669"/>
    <property type="project" value="InterPro"/>
</dbReference>
<dbReference type="OrthoDB" id="1304385at2759"/>
<dbReference type="Pfam" id="PF00078">
    <property type="entry name" value="RVT_1"/>
    <property type="match status" value="1"/>
</dbReference>
<dbReference type="SUPFAM" id="SSF53098">
    <property type="entry name" value="Ribonuclease H-like"/>
    <property type="match status" value="1"/>
</dbReference>
<dbReference type="InterPro" id="IPR012337">
    <property type="entry name" value="RNaseH-like_sf"/>
</dbReference>
<dbReference type="RefSeq" id="XP_016493704.1">
    <property type="nucleotide sequence ID" value="XM_016638218.1"/>
</dbReference>
<dbReference type="OMA" id="GQRINTE"/>
<dbReference type="InterPro" id="IPR002156">
    <property type="entry name" value="RNaseH_domain"/>
</dbReference>
<dbReference type="CDD" id="cd06222">
    <property type="entry name" value="RNase_H_like"/>
    <property type="match status" value="1"/>
</dbReference>
<dbReference type="Gene3D" id="3.30.420.10">
    <property type="entry name" value="Ribonuclease H-like superfamily/Ribonuclease H"/>
    <property type="match status" value="1"/>
</dbReference>
<evidence type="ECO:0000313" key="2">
    <source>
        <dbReference type="RefSeq" id="XP_016493704.1"/>
    </source>
</evidence>
<proteinExistence type="predicted"/>
<dbReference type="InterPro" id="IPR036397">
    <property type="entry name" value="RNaseH_sf"/>
</dbReference>
<accession>A0A1S4BY44</accession>
<name>A0A1S4BY44_TOBAC</name>
<dbReference type="Pfam" id="PF13966">
    <property type="entry name" value="zf-RVT"/>
    <property type="match status" value="1"/>
</dbReference>
<sequence>MDFFKSGRGLRQGDPLSPSLFVLNAELLSLLLNELQKHRGYRGFYMSSYGPQINHLAFADDFILFCNGGKTTLQLIQATLATYEQVSGQKINKSKCSFSVPSSATQRSIRRIEEITEMRHEPLPINYLGCPIYSGRKKLSTFAGMVSRVINKIKGWHLKLLSSEGRAVLIRHVLLVLNVHTLAAVHPTKGTIATIERYLASFFWSGQETSDRYHWSAWSKLCFPYEGGGASFRKLEDVCKAFTAKQWWRLRTTNSLWSQFVKAKYCKIYHPLISQWTAGKSNNWQAMCKLKYEVEQNILWRVGRGNSSFWYDNWTNFGPLSSSLSEDVGYDNTKITIGQEEDDTPIWTITYSGKFSVVSAWNALRQRKDPAPFDSKLWHKDVPFKMSFLAWRATHGKIATDERITRFGISLASKCCCCLSPGMIPGEETREHLFCQGQFAQQVWAIFAGMVGIAHMNIPLRTLFANYWNHKYINSVAAFVFQIMPPIVVWELWRSRCCSKYEMERPSVARSKCLITFNIAQLVNSHFGKLTVNNNWEDICKLFDYSLVDRCITEVKWLKPPLLFVKLNSDGSCVSGNCGGGGVVRDSCGKMLMAYAIPMGQGTNNLAEAEALLFGLKWCVQQEYGLIIGETDSLLLHNCIQGICSTP</sequence>
<dbReference type="InterPro" id="IPR026960">
    <property type="entry name" value="RVT-Znf"/>
</dbReference>
<dbReference type="InterPro" id="IPR000477">
    <property type="entry name" value="RT_dom"/>
</dbReference>
<gene>
    <name evidence="2" type="primary">LOC107813017</name>
</gene>
<dbReference type="InterPro" id="IPR044730">
    <property type="entry name" value="RNase_H-like_dom_plant"/>
</dbReference>
<dbReference type="AlphaFoldDB" id="A0A1S4BY44"/>
<dbReference type="PANTHER" id="PTHR33116">
    <property type="entry name" value="REVERSE TRANSCRIPTASE ZINC-BINDING DOMAIN-CONTAINING PROTEIN-RELATED-RELATED"/>
    <property type="match status" value="1"/>
</dbReference>